<reference evidence="1" key="1">
    <citation type="submission" date="2016-10" db="EMBL/GenBank/DDBJ databases">
        <title>New CRISPR-Cas systems from uncultivated microbes.</title>
        <authorList>
            <person name="Burstein D."/>
            <person name="Harrington L.B."/>
            <person name="Strutt S.C."/>
            <person name="Probst A.J."/>
            <person name="Anantharaman K."/>
            <person name="Thomas B.C."/>
            <person name="Doudna J.A."/>
            <person name="Banfield J.F."/>
        </authorList>
    </citation>
    <scope>NUCLEOTIDE SEQUENCE</scope>
    <source>
        <strain evidence="1">ARMAN-4</strain>
    </source>
</reference>
<name>A0A1L3KS06_PARA4</name>
<dbReference type="EMBL" id="KY040241">
    <property type="protein sequence ID" value="APG80618.1"/>
    <property type="molecule type" value="Genomic_DNA"/>
</dbReference>
<evidence type="ECO:0000313" key="1">
    <source>
        <dbReference type="EMBL" id="APG80618.1"/>
    </source>
</evidence>
<organism evidence="1">
    <name type="scientific">Candidatus Parvarchaeum acidiphilum ARMAN-4</name>
    <dbReference type="NCBI Taxonomy" id="662760"/>
    <lineage>
        <taxon>Archaea</taxon>
        <taxon>Candidatus Parvarchaeota</taxon>
        <taxon>Candidatus Parvarchaeum</taxon>
    </lineage>
</organism>
<protein>
    <submittedName>
        <fullName evidence="1">Uncharacterized protein</fullName>
    </submittedName>
</protein>
<dbReference type="AlphaFoldDB" id="A0A1L3KS06"/>
<proteinExistence type="predicted"/>
<accession>A0A1L3KS06</accession>
<sequence>MILAEFSEPVKTSELEKALSNTLSDLGYKIKTVKDNSCSKEYIEGKFVPIKEGVEYEVKRGFLEPKIYVGFKFELAFEQKLGKFRYKDEMARQLYGSLYSVNKSKHENSLFEIIKTTINEISKNPEIGNKVKITYYE</sequence>